<dbReference type="EMBL" id="JABBHF010000004">
    <property type="protein sequence ID" value="NMH87679.1"/>
    <property type="molecule type" value="Genomic_DNA"/>
</dbReference>
<evidence type="ECO:0000313" key="1">
    <source>
        <dbReference type="EMBL" id="NMH87679.1"/>
    </source>
</evidence>
<comment type="caution">
    <text evidence="1">The sequence shown here is derived from an EMBL/GenBank/DDBJ whole genome shotgun (WGS) entry which is preliminary data.</text>
</comment>
<protein>
    <recommendedName>
        <fullName evidence="3">DUF1735 domain-containing protein</fullName>
    </recommendedName>
</protein>
<evidence type="ECO:0008006" key="3">
    <source>
        <dbReference type="Google" id="ProtNLM"/>
    </source>
</evidence>
<gene>
    <name evidence="1" type="ORF">HHX25_09200</name>
</gene>
<evidence type="ECO:0000313" key="2">
    <source>
        <dbReference type="Proteomes" id="UP000746690"/>
    </source>
</evidence>
<dbReference type="RefSeq" id="WP_169672404.1">
    <property type="nucleotide sequence ID" value="NZ_JABBHF010000004.1"/>
</dbReference>
<dbReference type="Proteomes" id="UP000746690">
    <property type="component" value="Unassembled WGS sequence"/>
</dbReference>
<accession>A0ABX1RZR2</accession>
<name>A0ABX1RZR2_9FLAO</name>
<organism evidence="1 2">
    <name type="scientific">Flavivirga algicola</name>
    <dbReference type="NCBI Taxonomy" id="2729136"/>
    <lineage>
        <taxon>Bacteria</taxon>
        <taxon>Pseudomonadati</taxon>
        <taxon>Bacteroidota</taxon>
        <taxon>Flavobacteriia</taxon>
        <taxon>Flavobacteriales</taxon>
        <taxon>Flavobacteriaceae</taxon>
        <taxon>Flavivirga</taxon>
    </lineage>
</organism>
<sequence length="237" mass="25995">MKKTICLLLAISLLVFYNCDDSDDNDQITINYIAFEATSYNFGVDLQSSNSNDIKVYTTLISNVERVFNINIETDMSTADPASYTVPASVAVPANTNEGTFTVNISDLNIGPDGETLVLSFANEAGLLIGDPITLNIKQICPYPETQLDIIFDDFADEQFWELYDSNDVLLFEGGPYPDQTEFSRTFCLENGTYKILMGDVFGDGGGPYTISNNGNVLVTGDGDHGFGEEITFQINN</sequence>
<keyword evidence="2" id="KW-1185">Reference proteome</keyword>
<reference evidence="1 2" key="1">
    <citation type="submission" date="2020-04" db="EMBL/GenBank/DDBJ databases">
        <title>A Flavivirga sp. nov.</title>
        <authorList>
            <person name="Sun X."/>
        </authorList>
    </citation>
    <scope>NUCLEOTIDE SEQUENCE [LARGE SCALE GENOMIC DNA]</scope>
    <source>
        <strain evidence="1 2">Y03</strain>
    </source>
</reference>
<proteinExistence type="predicted"/>